<dbReference type="InterPro" id="IPR029058">
    <property type="entry name" value="AB_hydrolase_fold"/>
</dbReference>
<comment type="subcellular location">
    <subcellularLocation>
        <location evidence="1">Secreted</location>
    </subcellularLocation>
</comment>
<proteinExistence type="inferred from homology"/>
<dbReference type="FunFam" id="3.40.50.1820:FF:000086">
    <property type="entry name" value="Diacylglycerol acyltransferase/mycolyltransferase Ag85C"/>
    <property type="match status" value="1"/>
</dbReference>
<dbReference type="EMBL" id="BRZI01000037">
    <property type="protein sequence ID" value="GLD32130.1"/>
    <property type="molecule type" value="Genomic_DNA"/>
</dbReference>
<accession>A0A9P3UVQ5</accession>
<name>A0A9P3UVQ5_9MYCO</name>
<organism evidence="8 9">
    <name type="scientific">Mycobacterium kiyosense</name>
    <dbReference type="NCBI Taxonomy" id="2871094"/>
    <lineage>
        <taxon>Bacteria</taxon>
        <taxon>Bacillati</taxon>
        <taxon>Actinomycetota</taxon>
        <taxon>Actinomycetes</taxon>
        <taxon>Mycobacteriales</taxon>
        <taxon>Mycobacteriaceae</taxon>
        <taxon>Mycobacterium</taxon>
    </lineage>
</organism>
<evidence type="ECO:0000256" key="5">
    <source>
        <dbReference type="ARBA" id="ARBA00022729"/>
    </source>
</evidence>
<comment type="caution">
    <text evidence="8">The sequence shown here is derived from an EMBL/GenBank/DDBJ whole genome shotgun (WGS) entry which is preliminary data.</text>
</comment>
<keyword evidence="4" id="KW-0808">Transferase</keyword>
<protein>
    <submittedName>
        <fullName evidence="8">Diacylglycerol acyltransferase/mycolyltransferase Ag85B</fullName>
    </submittedName>
</protein>
<dbReference type="Pfam" id="PF00756">
    <property type="entry name" value="Esterase"/>
    <property type="match status" value="1"/>
</dbReference>
<dbReference type="GO" id="GO:0016747">
    <property type="term" value="F:acyltransferase activity, transferring groups other than amino-acyl groups"/>
    <property type="evidence" value="ECO:0007669"/>
    <property type="project" value="TreeGrafter"/>
</dbReference>
<evidence type="ECO:0000313" key="7">
    <source>
        <dbReference type="EMBL" id="GLB83683.1"/>
    </source>
</evidence>
<evidence type="ECO:0000313" key="9">
    <source>
        <dbReference type="Proteomes" id="UP001064782"/>
    </source>
</evidence>
<evidence type="ECO:0000256" key="4">
    <source>
        <dbReference type="ARBA" id="ARBA00022679"/>
    </source>
</evidence>
<keyword evidence="5" id="KW-0732">Signal</keyword>
<dbReference type="Proteomes" id="UP001064782">
    <property type="component" value="Unassembled WGS sequence"/>
</dbReference>
<keyword evidence="3" id="KW-0964">Secreted</keyword>
<dbReference type="Gene3D" id="3.40.50.1820">
    <property type="entry name" value="alpha/beta hydrolase"/>
    <property type="match status" value="1"/>
</dbReference>
<dbReference type="Proteomes" id="UP001165663">
    <property type="component" value="Unassembled WGS sequence"/>
</dbReference>
<dbReference type="SUPFAM" id="SSF53474">
    <property type="entry name" value="alpha/beta-Hydrolases"/>
    <property type="match status" value="1"/>
</dbReference>
<dbReference type="PANTHER" id="PTHR48098:SF1">
    <property type="entry name" value="DIACYLGLYCEROL ACYLTRANSFERASE_MYCOLYLTRANSFERASE AG85A"/>
    <property type="match status" value="1"/>
</dbReference>
<dbReference type="GO" id="GO:0005576">
    <property type="term" value="C:extracellular region"/>
    <property type="evidence" value="ECO:0007669"/>
    <property type="project" value="UniProtKB-SubCell"/>
</dbReference>
<keyword evidence="6 8" id="KW-0012">Acyltransferase</keyword>
<dbReference type="AlphaFoldDB" id="A0A9P3UVQ5"/>
<evidence type="ECO:0000256" key="6">
    <source>
        <dbReference type="ARBA" id="ARBA00023315"/>
    </source>
</evidence>
<reference evidence="8" key="1">
    <citation type="submission" date="2022-08" db="EMBL/GenBank/DDBJ databases">
        <title>Mycobacterium kiyosense sp. nov., scotochromogenic slow-glowing species isolated from respiratory specimens.</title>
        <authorList>
            <person name="Fukano H."/>
            <person name="Kazumi Y."/>
            <person name="Sakagami N."/>
            <person name="Ato M."/>
            <person name="Mitarai S."/>
            <person name="Hoshino Y."/>
        </authorList>
    </citation>
    <scope>NUCLEOTIDE SEQUENCE</scope>
    <source>
        <strain evidence="8">1413</strain>
        <strain evidence="7">SRL2020-028</strain>
    </source>
</reference>
<gene>
    <name evidence="8" type="primary">fbpB_1</name>
    <name evidence="7" type="synonym">fbpB_2</name>
    <name evidence="8" type="ORF">Mkiyose1413_40130</name>
    <name evidence="7" type="ORF">SRL2020028_29390</name>
</gene>
<dbReference type="PANTHER" id="PTHR48098">
    <property type="entry name" value="ENTEROCHELIN ESTERASE-RELATED"/>
    <property type="match status" value="1"/>
</dbReference>
<evidence type="ECO:0000256" key="3">
    <source>
        <dbReference type="ARBA" id="ARBA00022525"/>
    </source>
</evidence>
<evidence type="ECO:0000256" key="1">
    <source>
        <dbReference type="ARBA" id="ARBA00004613"/>
    </source>
</evidence>
<sequence length="361" mass="38428">MSTSSLAHSHQALASLDLPLRWHDHRLQGRPPAQIPEAKFRSGFKVEKHAHNRRWTRRLVTAAVAAAALPALLGVVGSEPAARAAAPEFLQVPSAAMGRNITVEFQQGGAPAVYLLDGLRARDDRNGWDIETNAFDEYQGSGISVVMPVGGRSSFYADWYGSANGATYKWETFLTSELPAYLQGKGVRTTRNAVVGVSMSGSSALILAAYHPGQFAYASSLSAYLTPSSGNGPTLIKFAMNDEGGFNPEDMWGPSGGPGWQRHDPTVQAGRLAGNNTRLWVYSGNGTPSELGQNSLPGSVIEQVVLQSNVDFKNAYNAAGGHNATFNIDGSGVHGWGYWNAQLVAMKPDMQRTLGAGGGQA</sequence>
<dbReference type="GO" id="GO:0035375">
    <property type="term" value="F:zymogen binding"/>
    <property type="evidence" value="ECO:0007669"/>
    <property type="project" value="UniProtKB-ARBA"/>
</dbReference>
<evidence type="ECO:0000313" key="8">
    <source>
        <dbReference type="EMBL" id="GLD32130.1"/>
    </source>
</evidence>
<dbReference type="EMBL" id="BRXE01000031">
    <property type="protein sequence ID" value="GLB83683.1"/>
    <property type="molecule type" value="Genomic_DNA"/>
</dbReference>
<dbReference type="InterPro" id="IPR000801">
    <property type="entry name" value="Esterase-like"/>
</dbReference>
<comment type="similarity">
    <text evidence="2">Belongs to the mycobacterial A85 antigen family.</text>
</comment>
<dbReference type="InterPro" id="IPR050583">
    <property type="entry name" value="Mycobacterial_A85_antigen"/>
</dbReference>
<evidence type="ECO:0000256" key="2">
    <source>
        <dbReference type="ARBA" id="ARBA00005874"/>
    </source>
</evidence>
<keyword evidence="9" id="KW-1185">Reference proteome</keyword>